<dbReference type="InterPro" id="IPR036772">
    <property type="entry name" value="SRCR-like_dom_sf"/>
</dbReference>
<dbReference type="Gene3D" id="3.10.250.10">
    <property type="entry name" value="SRCR-like domain"/>
    <property type="match status" value="1"/>
</dbReference>
<reference evidence="4" key="2">
    <citation type="submission" date="2020-11" db="EMBL/GenBank/DDBJ databases">
        <authorList>
            <person name="McCartney M.A."/>
            <person name="Auch B."/>
            <person name="Kono T."/>
            <person name="Mallez S."/>
            <person name="Becker A."/>
            <person name="Gohl D.M."/>
            <person name="Silverstein K.A.T."/>
            <person name="Koren S."/>
            <person name="Bechman K.B."/>
            <person name="Herman A."/>
            <person name="Abrahante J.E."/>
            <person name="Garbe J."/>
        </authorList>
    </citation>
    <scope>NUCLEOTIDE SEQUENCE</scope>
    <source>
        <strain evidence="4">Duluth1</strain>
        <tissue evidence="4">Whole animal</tissue>
    </source>
</reference>
<dbReference type="SUPFAM" id="SSF56487">
    <property type="entry name" value="SRCR-like"/>
    <property type="match status" value="1"/>
</dbReference>
<proteinExistence type="predicted"/>
<keyword evidence="5" id="KW-1185">Reference proteome</keyword>
<gene>
    <name evidence="4" type="ORF">DPMN_089516</name>
</gene>
<dbReference type="PROSITE" id="PS00420">
    <property type="entry name" value="SRCR_1"/>
    <property type="match status" value="1"/>
</dbReference>
<sequence>MVLGRPLSVQDIRLANGSKSTSGRVEIKVLDTWGTVCSDSFGKEEADVICRMMGYP</sequence>
<evidence type="ECO:0000313" key="4">
    <source>
        <dbReference type="EMBL" id="KAH3847199.1"/>
    </source>
</evidence>
<dbReference type="PRINTS" id="PR00258">
    <property type="entry name" value="SPERACTRCPTR"/>
</dbReference>
<dbReference type="Pfam" id="PF00530">
    <property type="entry name" value="SRCR"/>
    <property type="match status" value="1"/>
</dbReference>
<keyword evidence="1" id="KW-1015">Disulfide bond</keyword>
<name>A0A9D4QXH6_DREPO</name>
<evidence type="ECO:0000256" key="1">
    <source>
        <dbReference type="ARBA" id="ARBA00023157"/>
    </source>
</evidence>
<dbReference type="PANTHER" id="PTHR48071:SF18">
    <property type="entry name" value="DELETED IN MALIGNANT BRAIN TUMORS 1 PROTEIN-RELATED"/>
    <property type="match status" value="1"/>
</dbReference>
<protein>
    <recommendedName>
        <fullName evidence="3">SRCR domain-containing protein</fullName>
    </recommendedName>
</protein>
<comment type="caution">
    <text evidence="2">Lacks conserved residue(s) required for the propagation of feature annotation.</text>
</comment>
<evidence type="ECO:0000259" key="3">
    <source>
        <dbReference type="PROSITE" id="PS50287"/>
    </source>
</evidence>
<dbReference type="PROSITE" id="PS50287">
    <property type="entry name" value="SRCR_2"/>
    <property type="match status" value="1"/>
</dbReference>
<dbReference type="EMBL" id="JAIWYP010000003">
    <property type="protein sequence ID" value="KAH3847199.1"/>
    <property type="molecule type" value="Genomic_DNA"/>
</dbReference>
<dbReference type="Proteomes" id="UP000828390">
    <property type="component" value="Unassembled WGS sequence"/>
</dbReference>
<reference evidence="4" key="1">
    <citation type="journal article" date="2019" name="bioRxiv">
        <title>The Genome of the Zebra Mussel, Dreissena polymorpha: A Resource for Invasive Species Research.</title>
        <authorList>
            <person name="McCartney M.A."/>
            <person name="Auch B."/>
            <person name="Kono T."/>
            <person name="Mallez S."/>
            <person name="Zhang Y."/>
            <person name="Obille A."/>
            <person name="Becker A."/>
            <person name="Abrahante J.E."/>
            <person name="Garbe J."/>
            <person name="Badalamenti J.P."/>
            <person name="Herman A."/>
            <person name="Mangelson H."/>
            <person name="Liachko I."/>
            <person name="Sullivan S."/>
            <person name="Sone E.D."/>
            <person name="Koren S."/>
            <person name="Silverstein K.A.T."/>
            <person name="Beckman K.B."/>
            <person name="Gohl D.M."/>
        </authorList>
    </citation>
    <scope>NUCLEOTIDE SEQUENCE</scope>
    <source>
        <strain evidence="4">Duluth1</strain>
        <tissue evidence="4">Whole animal</tissue>
    </source>
</reference>
<evidence type="ECO:0000313" key="5">
    <source>
        <dbReference type="Proteomes" id="UP000828390"/>
    </source>
</evidence>
<comment type="caution">
    <text evidence="4">The sequence shown here is derived from an EMBL/GenBank/DDBJ whole genome shotgun (WGS) entry which is preliminary data.</text>
</comment>
<accession>A0A9D4QXH6</accession>
<organism evidence="4 5">
    <name type="scientific">Dreissena polymorpha</name>
    <name type="common">Zebra mussel</name>
    <name type="synonym">Mytilus polymorpha</name>
    <dbReference type="NCBI Taxonomy" id="45954"/>
    <lineage>
        <taxon>Eukaryota</taxon>
        <taxon>Metazoa</taxon>
        <taxon>Spiralia</taxon>
        <taxon>Lophotrochozoa</taxon>
        <taxon>Mollusca</taxon>
        <taxon>Bivalvia</taxon>
        <taxon>Autobranchia</taxon>
        <taxon>Heteroconchia</taxon>
        <taxon>Euheterodonta</taxon>
        <taxon>Imparidentia</taxon>
        <taxon>Neoheterodontei</taxon>
        <taxon>Myida</taxon>
        <taxon>Dreissenoidea</taxon>
        <taxon>Dreissenidae</taxon>
        <taxon>Dreissena</taxon>
    </lineage>
</organism>
<dbReference type="GO" id="GO:0016020">
    <property type="term" value="C:membrane"/>
    <property type="evidence" value="ECO:0007669"/>
    <property type="project" value="InterPro"/>
</dbReference>
<dbReference type="PANTHER" id="PTHR48071">
    <property type="entry name" value="SRCR DOMAIN-CONTAINING PROTEIN"/>
    <property type="match status" value="1"/>
</dbReference>
<feature type="domain" description="SRCR" evidence="3">
    <location>
        <begin position="12"/>
        <end position="56"/>
    </location>
</feature>
<dbReference type="InterPro" id="IPR001190">
    <property type="entry name" value="SRCR"/>
</dbReference>
<dbReference type="AlphaFoldDB" id="A0A9D4QXH6"/>
<evidence type="ECO:0000256" key="2">
    <source>
        <dbReference type="PROSITE-ProRule" id="PRU00196"/>
    </source>
</evidence>